<organism evidence="8 9">
    <name type="scientific">Pandoraea pneumonica</name>
    <dbReference type="NCBI Taxonomy" id="2508299"/>
    <lineage>
        <taxon>Bacteria</taxon>
        <taxon>Pseudomonadati</taxon>
        <taxon>Pseudomonadota</taxon>
        <taxon>Betaproteobacteria</taxon>
        <taxon>Burkholderiales</taxon>
        <taxon>Burkholderiaceae</taxon>
        <taxon>Pandoraea</taxon>
    </lineage>
</organism>
<evidence type="ECO:0000256" key="3">
    <source>
        <dbReference type="ARBA" id="ARBA00022692"/>
    </source>
</evidence>
<evidence type="ECO:0000256" key="1">
    <source>
        <dbReference type="ARBA" id="ARBA00004651"/>
    </source>
</evidence>
<keyword evidence="3 6" id="KW-0812">Transmembrane</keyword>
<name>A0A5E4XTW4_9BURK</name>
<feature type="transmembrane region" description="Helical" evidence="6">
    <location>
        <begin position="179"/>
        <end position="201"/>
    </location>
</feature>
<dbReference type="GO" id="GO:0005886">
    <property type="term" value="C:plasma membrane"/>
    <property type="evidence" value="ECO:0007669"/>
    <property type="project" value="UniProtKB-SubCell"/>
</dbReference>
<feature type="transmembrane region" description="Helical" evidence="6">
    <location>
        <begin position="94"/>
        <end position="115"/>
    </location>
</feature>
<keyword evidence="9" id="KW-1185">Reference proteome</keyword>
<dbReference type="EMBL" id="CABPSK010000004">
    <property type="protein sequence ID" value="VVE39776.1"/>
    <property type="molecule type" value="Genomic_DNA"/>
</dbReference>
<dbReference type="PANTHER" id="PTHR32322">
    <property type="entry name" value="INNER MEMBRANE TRANSPORTER"/>
    <property type="match status" value="1"/>
</dbReference>
<feature type="transmembrane region" description="Helical" evidence="6">
    <location>
        <begin position="122"/>
        <end position="139"/>
    </location>
</feature>
<keyword evidence="4 6" id="KW-1133">Transmembrane helix</keyword>
<reference evidence="8 9" key="1">
    <citation type="submission" date="2019-08" db="EMBL/GenBank/DDBJ databases">
        <authorList>
            <person name="Peeters C."/>
        </authorList>
    </citation>
    <scope>NUCLEOTIDE SEQUENCE [LARGE SCALE GENOMIC DNA]</scope>
    <source>
        <strain evidence="8 9">LMG 31114</strain>
    </source>
</reference>
<dbReference type="InterPro" id="IPR037185">
    <property type="entry name" value="EmrE-like"/>
</dbReference>
<evidence type="ECO:0000256" key="5">
    <source>
        <dbReference type="ARBA" id="ARBA00023136"/>
    </source>
</evidence>
<sequence>MPPKYLFLSLLAVCIWAGNAIVNKLAAGAIPPGVIAFDRWFVAFVVLTPFVVKRVVQHRAAIWTHLPKLAGLGLLGMALCQGVGYYAASFTTATNMGILLSLVPLLTVVLNTALFRDVPSRRAMFGIALSFVGILLVITKGDATVLLSQGVGRGDALMLLVASTFAAYGILLKRWAIPIPAFTSIYVQMACALVFLLPTFLLSPPMPYSSSNMAMVLYAAIPGSIVAPFVWMLSVQRLGANRVAVFMNLIPILTAVVAAAFLGEALHAYHLWGGGLTICGVALSQMRGTRAMQRRAKVATEA</sequence>
<evidence type="ECO:0000259" key="7">
    <source>
        <dbReference type="Pfam" id="PF00892"/>
    </source>
</evidence>
<dbReference type="SUPFAM" id="SSF103481">
    <property type="entry name" value="Multidrug resistance efflux transporter EmrE"/>
    <property type="match status" value="2"/>
</dbReference>
<evidence type="ECO:0000256" key="2">
    <source>
        <dbReference type="ARBA" id="ARBA00022475"/>
    </source>
</evidence>
<keyword evidence="2" id="KW-1003">Cell membrane</keyword>
<feature type="transmembrane region" description="Helical" evidence="6">
    <location>
        <begin position="245"/>
        <end position="263"/>
    </location>
</feature>
<evidence type="ECO:0000313" key="9">
    <source>
        <dbReference type="Proteomes" id="UP000366945"/>
    </source>
</evidence>
<feature type="transmembrane region" description="Helical" evidence="6">
    <location>
        <begin position="68"/>
        <end position="88"/>
    </location>
</feature>
<dbReference type="InterPro" id="IPR050638">
    <property type="entry name" value="AA-Vitamin_Transporters"/>
</dbReference>
<dbReference type="AlphaFoldDB" id="A0A5E4XTW4"/>
<feature type="transmembrane region" description="Helical" evidence="6">
    <location>
        <begin position="213"/>
        <end position="233"/>
    </location>
</feature>
<accession>A0A5E4XTW4</accession>
<proteinExistence type="predicted"/>
<dbReference type="PANTHER" id="PTHR32322:SF18">
    <property type="entry name" value="S-ADENOSYLMETHIONINE_S-ADENOSYLHOMOCYSTEINE TRANSPORTER"/>
    <property type="match status" value="1"/>
</dbReference>
<feature type="domain" description="EamA" evidence="7">
    <location>
        <begin position="5"/>
        <end position="138"/>
    </location>
</feature>
<feature type="transmembrane region" description="Helical" evidence="6">
    <location>
        <begin position="39"/>
        <end position="56"/>
    </location>
</feature>
<dbReference type="Proteomes" id="UP000366945">
    <property type="component" value="Unassembled WGS sequence"/>
</dbReference>
<evidence type="ECO:0000313" key="8">
    <source>
        <dbReference type="EMBL" id="VVE39776.1"/>
    </source>
</evidence>
<feature type="transmembrane region" description="Helical" evidence="6">
    <location>
        <begin position="269"/>
        <end position="286"/>
    </location>
</feature>
<dbReference type="RefSeq" id="WP_150681323.1">
    <property type="nucleotide sequence ID" value="NZ_CABPSK010000004.1"/>
</dbReference>
<feature type="domain" description="EamA" evidence="7">
    <location>
        <begin position="153"/>
        <end position="283"/>
    </location>
</feature>
<protein>
    <submittedName>
        <fullName evidence="8">Multidrug DMT transporter</fullName>
    </submittedName>
</protein>
<gene>
    <name evidence="8" type="ORF">PPN31114_04090</name>
</gene>
<dbReference type="InterPro" id="IPR000620">
    <property type="entry name" value="EamA_dom"/>
</dbReference>
<evidence type="ECO:0000256" key="4">
    <source>
        <dbReference type="ARBA" id="ARBA00022989"/>
    </source>
</evidence>
<feature type="transmembrane region" description="Helical" evidence="6">
    <location>
        <begin position="151"/>
        <end position="172"/>
    </location>
</feature>
<comment type="subcellular location">
    <subcellularLocation>
        <location evidence="1">Cell membrane</location>
        <topology evidence="1">Multi-pass membrane protein</topology>
    </subcellularLocation>
</comment>
<dbReference type="OrthoDB" id="4167046at2"/>
<keyword evidence="5 6" id="KW-0472">Membrane</keyword>
<dbReference type="Pfam" id="PF00892">
    <property type="entry name" value="EamA"/>
    <property type="match status" value="2"/>
</dbReference>
<evidence type="ECO:0000256" key="6">
    <source>
        <dbReference type="SAM" id="Phobius"/>
    </source>
</evidence>
<dbReference type="GeneID" id="300406081"/>